<keyword evidence="4" id="KW-1185">Reference proteome</keyword>
<evidence type="ECO:0000313" key="3">
    <source>
        <dbReference type="EMBL" id="POW02090.1"/>
    </source>
</evidence>
<dbReference type="InterPro" id="IPR023214">
    <property type="entry name" value="HAD_sf"/>
</dbReference>
<evidence type="ECO:0000256" key="1">
    <source>
        <dbReference type="SAM" id="Coils"/>
    </source>
</evidence>
<dbReference type="GO" id="GO:0005992">
    <property type="term" value="P:trehalose biosynthetic process"/>
    <property type="evidence" value="ECO:0007669"/>
    <property type="project" value="InterPro"/>
</dbReference>
<dbReference type="VEuPathDB" id="FungiDB:PSTT_12040"/>
<keyword evidence="2" id="KW-0732">Signal</keyword>
<dbReference type="Gene3D" id="3.40.50.1000">
    <property type="entry name" value="HAD superfamily/HAD-like"/>
    <property type="match status" value="1"/>
</dbReference>
<name>A0A2S4UXV1_9BASI</name>
<evidence type="ECO:0008006" key="5">
    <source>
        <dbReference type="Google" id="ProtNLM"/>
    </source>
</evidence>
<dbReference type="SUPFAM" id="SSF56784">
    <property type="entry name" value="HAD-like"/>
    <property type="match status" value="1"/>
</dbReference>
<organism evidence="3 4">
    <name type="scientific">Puccinia striiformis</name>
    <dbReference type="NCBI Taxonomy" id="27350"/>
    <lineage>
        <taxon>Eukaryota</taxon>
        <taxon>Fungi</taxon>
        <taxon>Dikarya</taxon>
        <taxon>Basidiomycota</taxon>
        <taxon>Pucciniomycotina</taxon>
        <taxon>Pucciniomycetes</taxon>
        <taxon>Pucciniales</taxon>
        <taxon>Pucciniaceae</taxon>
        <taxon>Puccinia</taxon>
    </lineage>
</organism>
<feature type="chain" id="PRO_5015665622" description="Trehalose 6-phosphate phosphatase" evidence="2">
    <location>
        <begin position="43"/>
        <end position="385"/>
    </location>
</feature>
<feature type="coiled-coil region" evidence="1">
    <location>
        <begin position="207"/>
        <end position="234"/>
    </location>
</feature>
<proteinExistence type="predicted"/>
<reference evidence="3" key="1">
    <citation type="submission" date="2017-12" db="EMBL/GenBank/DDBJ databases">
        <title>Gene loss provides genomic basis for host adaptation in cereal stripe rust fungi.</title>
        <authorList>
            <person name="Xia C."/>
        </authorList>
    </citation>
    <scope>NUCLEOTIDE SEQUENCE [LARGE SCALE GENOMIC DNA]</scope>
    <source>
        <strain evidence="3">93-210</strain>
    </source>
</reference>
<dbReference type="InterPro" id="IPR036412">
    <property type="entry name" value="HAD-like_sf"/>
</dbReference>
<dbReference type="VEuPathDB" id="FungiDB:PSHT_02423"/>
<gene>
    <name evidence="3" type="ORF">PSTT_12040</name>
</gene>
<protein>
    <recommendedName>
        <fullName evidence="5">Trehalose 6-phosphate phosphatase</fullName>
    </recommendedName>
</protein>
<evidence type="ECO:0000256" key="2">
    <source>
        <dbReference type="SAM" id="SignalP"/>
    </source>
</evidence>
<accession>A0A2S4UXV1</accession>
<feature type="signal peptide" evidence="2">
    <location>
        <begin position="1"/>
        <end position="42"/>
    </location>
</feature>
<dbReference type="InterPro" id="IPR003337">
    <property type="entry name" value="Trehalose_PPase"/>
</dbReference>
<keyword evidence="1" id="KW-0175">Coiled coil</keyword>
<dbReference type="AlphaFoldDB" id="A0A2S4UXV1"/>
<dbReference type="Pfam" id="PF02358">
    <property type="entry name" value="Trehalose_PPase"/>
    <property type="match status" value="1"/>
</dbReference>
<sequence>MEVIRAWAVTPSIHQFRFSLSTMSRLILSALALLSLLPATFAAPSLTIQNEKLFGLGVEFNPTLKPSHFLNPGTERTVGEVTEFPLGSDLLSVPEGKKRLIVADNDVSRSYKRLSYFLTKNTKHTVTDVNSECQNESPALKKGVLIDKEHTFEKARALLIALAADPQNEVWVNSARSLPGLTKYLNIPGVNIASEHGTILIHDNVKMEVTLKEADDIRAELKKITEKYESAKISTKWAQNGAVYVHDPNTFEEMKPAIVEIEAFLKEKHPDFIHRQEEGKAYGEIKHKDADKGNFVDKLIATGRYYKAISLGDQATDEGMHIAMNLMNERTGTKNFHSVIVSSKDHQKTYAAHKLNSPKEVHEMLEALVLPVNKELLKVKITPDK</sequence>
<dbReference type="EMBL" id="PKSL01000148">
    <property type="protein sequence ID" value="POW02090.1"/>
    <property type="molecule type" value="Genomic_DNA"/>
</dbReference>
<evidence type="ECO:0000313" key="4">
    <source>
        <dbReference type="Proteomes" id="UP000239156"/>
    </source>
</evidence>
<dbReference type="Proteomes" id="UP000239156">
    <property type="component" value="Unassembled WGS sequence"/>
</dbReference>
<comment type="caution">
    <text evidence="3">The sequence shown here is derived from an EMBL/GenBank/DDBJ whole genome shotgun (WGS) entry which is preliminary data.</text>
</comment>